<evidence type="ECO:0000259" key="6">
    <source>
        <dbReference type="Pfam" id="PF00590"/>
    </source>
</evidence>
<dbReference type="OrthoDB" id="9772960at2"/>
<evidence type="ECO:0000256" key="1">
    <source>
        <dbReference type="ARBA" id="ARBA00004953"/>
    </source>
</evidence>
<dbReference type="InterPro" id="IPR014777">
    <property type="entry name" value="4pyrrole_Mease_sub1"/>
</dbReference>
<dbReference type="Gene3D" id="3.40.50.11220">
    <property type="match status" value="1"/>
</dbReference>
<gene>
    <name evidence="9" type="primary">cobJ</name>
    <name evidence="9" type="ORF">CU669_03060</name>
</gene>
<keyword evidence="5" id="KW-0949">S-adenosyl-L-methionine</keyword>
<sequence length="599" mass="62248">MNDIALVVVSPAGLETAKTLAQSLPGSRIHGLAGRVEAEVSFSDTVVHLRALFAAGTPIIGICAAGILIRAVGPLLLDKWSEPPLLAVAVDGSSVAPLLGGHHGANALARSIARTLGISAALTTAGELSLGVALDDPPPGWTIANPASAKSVAAALLAEEAVSLEVEAGDADWLASIDFGETGDHAVRITDRAITPDDNELVFHPPVLVLGVGCERHTPAEDLIKLAMDTLAAEALSPLSVACVASIDLKSDEAAVHALAAQLGVPARFFTPEELEREAPRLATPSDVVFAETGCHGVAEGAALAAAGAHGALIVPKAKAARATCAVARSPHPLDASVIGRPRGRLFVVGIGPGTPEWRAPQASAAIAASEDLVGYGMYLDLLGPAAVGKSRHESALGAEEARARKALELAAEGRAVSLVCSGDPGIYALATLVFELLDREKRADWNRVDITVVPGISALQAAAARAGAPVNHDFCTISLSDLLTPWESIETRLKAAASADFVVCFYNPVSNRRRDQLPRARDILLTGRPPETPVILARQLGRPGETVEVITLGELSPDKVDMLTMVVVGSSETRSFATPSRTWTYTPRGYGKKMDGRE</sequence>
<dbReference type="Pfam" id="PF11760">
    <property type="entry name" value="CbiG_N"/>
    <property type="match status" value="1"/>
</dbReference>
<dbReference type="SUPFAM" id="SSF159664">
    <property type="entry name" value="CobE/GbiG C-terminal domain-like"/>
    <property type="match status" value="1"/>
</dbReference>
<dbReference type="InterPro" id="IPR051810">
    <property type="entry name" value="Precorrin_MeTrfase"/>
</dbReference>
<dbReference type="Gene3D" id="3.40.1010.10">
    <property type="entry name" value="Cobalt-precorrin-4 Transmethylase, Domain 1"/>
    <property type="match status" value="1"/>
</dbReference>
<keyword evidence="4 9" id="KW-0808">Transferase</keyword>
<dbReference type="SUPFAM" id="SSF53790">
    <property type="entry name" value="Tetrapyrrole methylase"/>
    <property type="match status" value="1"/>
</dbReference>
<dbReference type="Gene3D" id="3.30.950.10">
    <property type="entry name" value="Methyltransferase, Cobalt-precorrin-4 Transmethylase, Domain 2"/>
    <property type="match status" value="1"/>
</dbReference>
<evidence type="ECO:0000256" key="4">
    <source>
        <dbReference type="ARBA" id="ARBA00022679"/>
    </source>
</evidence>
<reference evidence="9 10" key="1">
    <citation type="submission" date="2017-11" db="EMBL/GenBank/DDBJ databases">
        <title>Draft genome sequence of magnetotactic bacterium Magnetospirillum kuznetsovii LBB-42.</title>
        <authorList>
            <person name="Grouzdev D.S."/>
            <person name="Rysina M.S."/>
            <person name="Baslerov R.V."/>
            <person name="Koziaeva V."/>
        </authorList>
    </citation>
    <scope>NUCLEOTIDE SEQUENCE [LARGE SCALE GENOMIC DNA]</scope>
    <source>
        <strain evidence="9 10">LBB-42</strain>
    </source>
</reference>
<dbReference type="Pfam" id="PF01890">
    <property type="entry name" value="CbiG_C"/>
    <property type="match status" value="1"/>
</dbReference>
<comment type="caution">
    <text evidence="9">The sequence shown here is derived from an EMBL/GenBank/DDBJ whole genome shotgun (WGS) entry which is preliminary data.</text>
</comment>
<evidence type="ECO:0000259" key="8">
    <source>
        <dbReference type="Pfam" id="PF11760"/>
    </source>
</evidence>
<evidence type="ECO:0000313" key="10">
    <source>
        <dbReference type="Proteomes" id="UP000251075"/>
    </source>
</evidence>
<evidence type="ECO:0000313" key="9">
    <source>
        <dbReference type="EMBL" id="RAU23157.1"/>
    </source>
</evidence>
<dbReference type="NCBIfam" id="TIGR01466">
    <property type="entry name" value="cobJ_cbiH"/>
    <property type="match status" value="1"/>
</dbReference>
<dbReference type="InterPro" id="IPR035996">
    <property type="entry name" value="4pyrrol_Methylase_sf"/>
</dbReference>
<dbReference type="InterPro" id="IPR014776">
    <property type="entry name" value="4pyrrole_Mease_sub2"/>
</dbReference>
<dbReference type="SUPFAM" id="SSF159672">
    <property type="entry name" value="CbiG N-terminal domain-like"/>
    <property type="match status" value="1"/>
</dbReference>
<dbReference type="UniPathway" id="UPA00148"/>
<comment type="pathway">
    <text evidence="1">Cofactor biosynthesis; adenosylcobalamin biosynthesis.</text>
</comment>
<evidence type="ECO:0000256" key="3">
    <source>
        <dbReference type="ARBA" id="ARBA00022603"/>
    </source>
</evidence>
<feature type="domain" description="CobE/GbiG C-terminal" evidence="7">
    <location>
        <begin position="208"/>
        <end position="328"/>
    </location>
</feature>
<dbReference type="InterPro" id="IPR006363">
    <property type="entry name" value="Cbl_synth_CobJ/CibH_dom"/>
</dbReference>
<keyword evidence="3 9" id="KW-0489">Methyltransferase</keyword>
<dbReference type="GO" id="GO:0032259">
    <property type="term" value="P:methylation"/>
    <property type="evidence" value="ECO:0007669"/>
    <property type="project" value="UniProtKB-KW"/>
</dbReference>
<dbReference type="InterPro" id="IPR036518">
    <property type="entry name" value="CobE/GbiG_C_sf"/>
</dbReference>
<protein>
    <submittedName>
        <fullName evidence="9">Precorrin-3B C(17)-methyltransferase</fullName>
    </submittedName>
</protein>
<dbReference type="PANTHER" id="PTHR47036:SF1">
    <property type="entry name" value="COBALT-FACTOR III C(17)-METHYLTRANSFERASE-RELATED"/>
    <property type="match status" value="1"/>
</dbReference>
<dbReference type="AlphaFoldDB" id="A0A364P1W7"/>
<dbReference type="Gene3D" id="3.30.420.180">
    <property type="entry name" value="CobE/GbiG C-terminal domain"/>
    <property type="match status" value="1"/>
</dbReference>
<dbReference type="InterPro" id="IPR021744">
    <property type="entry name" value="CbiG_N"/>
</dbReference>
<keyword evidence="2" id="KW-0169">Cobalamin biosynthesis</keyword>
<feature type="domain" description="Cobalamin synthesis G N-terminal" evidence="8">
    <location>
        <begin position="48"/>
        <end position="126"/>
    </location>
</feature>
<dbReference type="CDD" id="cd11646">
    <property type="entry name" value="Precorrin_3B_C17_MT"/>
    <property type="match status" value="1"/>
</dbReference>
<name>A0A364P1W7_9PROT</name>
<dbReference type="GO" id="GO:0009236">
    <property type="term" value="P:cobalamin biosynthetic process"/>
    <property type="evidence" value="ECO:0007669"/>
    <property type="project" value="UniProtKB-UniPathway"/>
</dbReference>
<evidence type="ECO:0000259" key="7">
    <source>
        <dbReference type="Pfam" id="PF01890"/>
    </source>
</evidence>
<organism evidence="9 10">
    <name type="scientific">Paramagnetospirillum kuznetsovii</name>
    <dbReference type="NCBI Taxonomy" id="2053833"/>
    <lineage>
        <taxon>Bacteria</taxon>
        <taxon>Pseudomonadati</taxon>
        <taxon>Pseudomonadota</taxon>
        <taxon>Alphaproteobacteria</taxon>
        <taxon>Rhodospirillales</taxon>
        <taxon>Magnetospirillaceae</taxon>
        <taxon>Paramagnetospirillum</taxon>
    </lineage>
</organism>
<proteinExistence type="predicted"/>
<dbReference type="InterPro" id="IPR000878">
    <property type="entry name" value="4pyrrol_Mease"/>
</dbReference>
<evidence type="ECO:0000256" key="2">
    <source>
        <dbReference type="ARBA" id="ARBA00022573"/>
    </source>
</evidence>
<dbReference type="InterPro" id="IPR002750">
    <property type="entry name" value="CobE/GbiG_C"/>
</dbReference>
<keyword evidence="10" id="KW-1185">Reference proteome</keyword>
<accession>A0A364P1W7</accession>
<dbReference type="GO" id="GO:0008168">
    <property type="term" value="F:methyltransferase activity"/>
    <property type="evidence" value="ECO:0007669"/>
    <property type="project" value="UniProtKB-KW"/>
</dbReference>
<feature type="domain" description="Tetrapyrrole methylase" evidence="6">
    <location>
        <begin position="346"/>
        <end position="556"/>
    </location>
</feature>
<dbReference type="EMBL" id="PGTO01000002">
    <property type="protein sequence ID" value="RAU23157.1"/>
    <property type="molecule type" value="Genomic_DNA"/>
</dbReference>
<dbReference type="PANTHER" id="PTHR47036">
    <property type="entry name" value="COBALT-FACTOR III C(17)-METHYLTRANSFERASE-RELATED"/>
    <property type="match status" value="1"/>
</dbReference>
<evidence type="ECO:0000256" key="5">
    <source>
        <dbReference type="ARBA" id="ARBA00022691"/>
    </source>
</evidence>
<dbReference type="Proteomes" id="UP000251075">
    <property type="component" value="Unassembled WGS sequence"/>
</dbReference>
<dbReference type="Pfam" id="PF00590">
    <property type="entry name" value="TP_methylase"/>
    <property type="match status" value="1"/>
</dbReference>
<dbReference type="InterPro" id="IPR038029">
    <property type="entry name" value="GbiG_N_sf"/>
</dbReference>